<dbReference type="InterPro" id="IPR027359">
    <property type="entry name" value="Volt_channel_dom_sf"/>
</dbReference>
<name>A0A9W7BJK0_9STRA</name>
<dbReference type="EMBL" id="BLQM01000474">
    <property type="protein sequence ID" value="GMH91572.1"/>
    <property type="molecule type" value="Genomic_DNA"/>
</dbReference>
<evidence type="ECO:0000256" key="10">
    <source>
        <dbReference type="ARBA" id="ARBA00023136"/>
    </source>
</evidence>
<protein>
    <recommendedName>
        <fullName evidence="14">Ion transport domain-containing protein</fullName>
    </recommendedName>
</protein>
<dbReference type="InterPro" id="IPR035892">
    <property type="entry name" value="C2_domain_sf"/>
</dbReference>
<keyword evidence="6" id="KW-0851">Voltage-gated channel</keyword>
<evidence type="ECO:0000256" key="4">
    <source>
        <dbReference type="ARBA" id="ARBA00022692"/>
    </source>
</evidence>
<dbReference type="Gene3D" id="1.10.287.70">
    <property type="match status" value="1"/>
</dbReference>
<feature type="region of interest" description="Disordered" evidence="12">
    <location>
        <begin position="912"/>
        <end position="965"/>
    </location>
</feature>
<dbReference type="PRINTS" id="PR00169">
    <property type="entry name" value="KCHANNEL"/>
</dbReference>
<comment type="subcellular location">
    <subcellularLocation>
        <location evidence="1">Membrane</location>
        <topology evidence="1">Multi-pass membrane protein</topology>
    </subcellularLocation>
</comment>
<feature type="transmembrane region" description="Helical" evidence="13">
    <location>
        <begin position="288"/>
        <end position="311"/>
    </location>
</feature>
<evidence type="ECO:0000256" key="12">
    <source>
        <dbReference type="SAM" id="MobiDB-lite"/>
    </source>
</evidence>
<dbReference type="GO" id="GO:0005249">
    <property type="term" value="F:voltage-gated potassium channel activity"/>
    <property type="evidence" value="ECO:0007669"/>
    <property type="project" value="InterPro"/>
</dbReference>
<dbReference type="Gene3D" id="1.20.120.350">
    <property type="entry name" value="Voltage-gated potassium channels. Chain C"/>
    <property type="match status" value="1"/>
</dbReference>
<evidence type="ECO:0000256" key="8">
    <source>
        <dbReference type="ARBA" id="ARBA00022989"/>
    </source>
</evidence>
<keyword evidence="9" id="KW-0406">Ion transport</keyword>
<evidence type="ECO:0000313" key="16">
    <source>
        <dbReference type="Proteomes" id="UP001162640"/>
    </source>
</evidence>
<keyword evidence="3" id="KW-0633">Potassium transport</keyword>
<feature type="region of interest" description="Disordered" evidence="12">
    <location>
        <begin position="506"/>
        <end position="540"/>
    </location>
</feature>
<keyword evidence="2" id="KW-0813">Transport</keyword>
<evidence type="ECO:0000256" key="5">
    <source>
        <dbReference type="ARBA" id="ARBA00022826"/>
    </source>
</evidence>
<accession>A0A9W7BJK0</accession>
<dbReference type="InterPro" id="IPR005821">
    <property type="entry name" value="Ion_trans_dom"/>
</dbReference>
<proteinExistence type="predicted"/>
<gene>
    <name evidence="15" type="ORF">TL16_g12096</name>
</gene>
<sequence length="1038" mass="112776">MAQNEEDRKTFSTKGKENLEKAMGKKGQDGPDANLGESFQSTDSHDHLGEKKVKTFWPPKDWYDKDNKPVTYSFGTRIWLTLEDPSMGKAAKYMSLIMMILILASCIGFILASIPDNRFVETDMDICRAAGFTVEVDCDLTCFDDDSARVGTGNCDQCAGVGAGHTYEVCEPQEFPFFGVLETICIYCFTLDYLLRISTVPGVDPEAWGGKASLTSSCSKVYNYATGVMNLVDFVAIMPFWIEVIMGSGVPLGFLRVLRLACVFRIFKLGKYNEGMSLFARTLHASTPALSLLCFFVLIGVVLFGSIIFFVEGGTYMVDPTICPEELDYACYVRGNSYSGDALEMSPFVSIPFSFYWVMVTMTTVGYGDQFPQTGLGKFITVICMLCGILTLALPITVLGSNFSAEYEAMHGNHNDNEAAIEEEKFWEHFASLVANSMVNDSNTRVPINSQKTKERLREMIMTQAQVPAEVGLGGGSIGGGGSPTALIANLEITVASLNATLDALRAGGGGSGSKPKIDSRKGSMVVEDIDSPNPSPVMFEDQQKTNKVTRYGASGGASNFNRASVRRKHTLTIKSGQGVLPCYFDVYTPNRREKSMLLRDSIQVHFSPNISPRSEEGEGGAVEDDLEISEMEKIVDIKPSATTKAPPAGGLTLNLRRGSKSSSTARLKLTKLGKSLSFGSNLMQTKKKRESCIGETSRRLSIVVGSASGIALQGVKEASEGEVKVSIVAGGSQFETTGKKVEIGSVDNSNNNYEWNEQFEYAVPLSTHSGNALVENLELLVHVGKDVVGAVTVPLTSVSGSEVEYRLITTNNHYLKHRVGNASGANKVIQAGSGRIKVKMNWLKVLGGAHKYGMSFGKLLTEGKDWKGGDKHDKCWRDPPVYPKLRTSIRRKSKEGKRIIVMNSGEHFLFEEGSGNSSSGNSGPESYPLFFPENMSDGSRSNEPSYNSPTISPGRSDTENSSEEEVKVVSFGALAEKQRRAEASKIALVDDFLHNTHKAQSPKKGSFASFFGGGKVGVMEGKRFSATFAGEGGKYEV</sequence>
<dbReference type="PANTHER" id="PTHR11537:SF254">
    <property type="entry name" value="POTASSIUM VOLTAGE-GATED CHANNEL PROTEIN SHAB"/>
    <property type="match status" value="1"/>
</dbReference>
<comment type="caution">
    <text evidence="15">The sequence shown here is derived from an EMBL/GenBank/DDBJ whole genome shotgun (WGS) entry which is preliminary data.</text>
</comment>
<evidence type="ECO:0000256" key="6">
    <source>
        <dbReference type="ARBA" id="ARBA00022882"/>
    </source>
</evidence>
<organism evidence="15 16">
    <name type="scientific">Triparma laevis f. inornata</name>
    <dbReference type="NCBI Taxonomy" id="1714386"/>
    <lineage>
        <taxon>Eukaryota</taxon>
        <taxon>Sar</taxon>
        <taxon>Stramenopiles</taxon>
        <taxon>Ochrophyta</taxon>
        <taxon>Bolidophyceae</taxon>
        <taxon>Parmales</taxon>
        <taxon>Triparmaceae</taxon>
        <taxon>Triparma</taxon>
    </lineage>
</organism>
<evidence type="ECO:0000256" key="13">
    <source>
        <dbReference type="SAM" id="Phobius"/>
    </source>
</evidence>
<feature type="compositionally biased region" description="Basic and acidic residues" evidence="12">
    <location>
        <begin position="1"/>
        <end position="29"/>
    </location>
</feature>
<feature type="region of interest" description="Disordered" evidence="12">
    <location>
        <begin position="1"/>
        <end position="47"/>
    </location>
</feature>
<dbReference type="Proteomes" id="UP001162640">
    <property type="component" value="Unassembled WGS sequence"/>
</dbReference>
<evidence type="ECO:0000256" key="11">
    <source>
        <dbReference type="ARBA" id="ARBA00023303"/>
    </source>
</evidence>
<keyword evidence="8 13" id="KW-1133">Transmembrane helix</keyword>
<keyword evidence="7" id="KW-0630">Potassium</keyword>
<keyword evidence="11" id="KW-0407">Ion channel</keyword>
<keyword evidence="10 13" id="KW-0472">Membrane</keyword>
<feature type="compositionally biased region" description="Low complexity" evidence="12">
    <location>
        <begin position="914"/>
        <end position="924"/>
    </location>
</feature>
<keyword evidence="5" id="KW-0631">Potassium channel</keyword>
<feature type="transmembrane region" description="Helical" evidence="13">
    <location>
        <begin position="379"/>
        <end position="400"/>
    </location>
</feature>
<dbReference type="AlphaFoldDB" id="A0A9W7BJK0"/>
<evidence type="ECO:0000313" key="15">
    <source>
        <dbReference type="EMBL" id="GMH91572.1"/>
    </source>
</evidence>
<feature type="transmembrane region" description="Helical" evidence="13">
    <location>
        <begin position="93"/>
        <end position="114"/>
    </location>
</feature>
<dbReference type="GO" id="GO:0008076">
    <property type="term" value="C:voltage-gated potassium channel complex"/>
    <property type="evidence" value="ECO:0007669"/>
    <property type="project" value="InterPro"/>
</dbReference>
<dbReference type="SUPFAM" id="SSF49562">
    <property type="entry name" value="C2 domain (Calcium/lipid-binding domain, CaLB)"/>
    <property type="match status" value="1"/>
</dbReference>
<feature type="domain" description="Ion transport" evidence="14">
    <location>
        <begin position="92"/>
        <end position="408"/>
    </location>
</feature>
<feature type="transmembrane region" description="Helical" evidence="13">
    <location>
        <begin position="348"/>
        <end position="367"/>
    </location>
</feature>
<feature type="compositionally biased region" description="Polar residues" evidence="12">
    <location>
        <begin position="937"/>
        <end position="956"/>
    </location>
</feature>
<reference evidence="16" key="1">
    <citation type="journal article" date="2023" name="Commun. Biol.">
        <title>Genome analysis of Parmales, the sister group of diatoms, reveals the evolutionary specialization of diatoms from phago-mixotrophs to photoautotrophs.</title>
        <authorList>
            <person name="Ban H."/>
            <person name="Sato S."/>
            <person name="Yoshikawa S."/>
            <person name="Yamada K."/>
            <person name="Nakamura Y."/>
            <person name="Ichinomiya M."/>
            <person name="Sato N."/>
            <person name="Blanc-Mathieu R."/>
            <person name="Endo H."/>
            <person name="Kuwata A."/>
            <person name="Ogata H."/>
        </authorList>
    </citation>
    <scope>NUCLEOTIDE SEQUENCE [LARGE SCALE GENOMIC DNA]</scope>
</reference>
<evidence type="ECO:0000256" key="1">
    <source>
        <dbReference type="ARBA" id="ARBA00004141"/>
    </source>
</evidence>
<dbReference type="InterPro" id="IPR028325">
    <property type="entry name" value="VG_K_chnl"/>
</dbReference>
<dbReference type="GO" id="GO:0001508">
    <property type="term" value="P:action potential"/>
    <property type="evidence" value="ECO:0007669"/>
    <property type="project" value="TreeGrafter"/>
</dbReference>
<evidence type="ECO:0000256" key="9">
    <source>
        <dbReference type="ARBA" id="ARBA00023065"/>
    </source>
</evidence>
<evidence type="ECO:0000256" key="3">
    <source>
        <dbReference type="ARBA" id="ARBA00022538"/>
    </source>
</evidence>
<keyword evidence="4 13" id="KW-0812">Transmembrane</keyword>
<evidence type="ECO:0000256" key="2">
    <source>
        <dbReference type="ARBA" id="ARBA00022448"/>
    </source>
</evidence>
<dbReference type="PANTHER" id="PTHR11537">
    <property type="entry name" value="VOLTAGE-GATED POTASSIUM CHANNEL"/>
    <property type="match status" value="1"/>
</dbReference>
<dbReference type="SUPFAM" id="SSF81324">
    <property type="entry name" value="Voltage-gated potassium channels"/>
    <property type="match status" value="1"/>
</dbReference>
<evidence type="ECO:0000256" key="7">
    <source>
        <dbReference type="ARBA" id="ARBA00022958"/>
    </source>
</evidence>
<evidence type="ECO:0000259" key="14">
    <source>
        <dbReference type="Pfam" id="PF00520"/>
    </source>
</evidence>
<dbReference type="Pfam" id="PF00520">
    <property type="entry name" value="Ion_trans"/>
    <property type="match status" value="1"/>
</dbReference>